<keyword evidence="5 8" id="KW-0418">Kinase</keyword>
<dbReference type="PROSITE" id="PS51219">
    <property type="entry name" value="DPCK"/>
    <property type="match status" value="1"/>
</dbReference>
<dbReference type="EC" id="2.7.1.24" evidence="8 9"/>
<gene>
    <name evidence="8 10" type="primary">coaE</name>
    <name evidence="10" type="ORF">caldi_21050</name>
</gene>
<accession>A0AA35CP47</accession>
<dbReference type="CDD" id="cd02022">
    <property type="entry name" value="DPCK"/>
    <property type="match status" value="1"/>
</dbReference>
<dbReference type="FunFam" id="3.40.50.300:FF:000991">
    <property type="entry name" value="Dephospho-CoA kinase"/>
    <property type="match status" value="1"/>
</dbReference>
<dbReference type="Gene3D" id="3.40.50.300">
    <property type="entry name" value="P-loop containing nucleotide triphosphate hydrolases"/>
    <property type="match status" value="1"/>
</dbReference>
<keyword evidence="2 8" id="KW-0963">Cytoplasm</keyword>
<comment type="function">
    <text evidence="8">Catalyzes the phosphorylation of the 3'-hydroxyl group of dephosphocoenzyme A to form coenzyme A.</text>
</comment>
<dbReference type="KEGG" id="cmic:caldi_21050"/>
<feature type="binding site" evidence="8">
    <location>
        <begin position="19"/>
        <end position="24"/>
    </location>
    <ligand>
        <name>ATP</name>
        <dbReference type="ChEBI" id="CHEBI:30616"/>
    </ligand>
</feature>
<dbReference type="InterPro" id="IPR001977">
    <property type="entry name" value="Depp_CoAkinase"/>
</dbReference>
<evidence type="ECO:0000256" key="3">
    <source>
        <dbReference type="ARBA" id="ARBA00022679"/>
    </source>
</evidence>
<dbReference type="Proteomes" id="UP001163687">
    <property type="component" value="Chromosome"/>
</dbReference>
<dbReference type="PANTHER" id="PTHR10695">
    <property type="entry name" value="DEPHOSPHO-COA KINASE-RELATED"/>
    <property type="match status" value="1"/>
</dbReference>
<evidence type="ECO:0000313" key="11">
    <source>
        <dbReference type="Proteomes" id="UP001163687"/>
    </source>
</evidence>
<evidence type="ECO:0000256" key="2">
    <source>
        <dbReference type="ARBA" id="ARBA00022490"/>
    </source>
</evidence>
<evidence type="ECO:0000256" key="8">
    <source>
        <dbReference type="HAMAP-Rule" id="MF_00376"/>
    </source>
</evidence>
<dbReference type="PANTHER" id="PTHR10695:SF46">
    <property type="entry name" value="BIFUNCTIONAL COENZYME A SYNTHASE-RELATED"/>
    <property type="match status" value="1"/>
</dbReference>
<comment type="similarity">
    <text evidence="1 8">Belongs to the CoaE family.</text>
</comment>
<dbReference type="NCBIfam" id="TIGR00152">
    <property type="entry name" value="dephospho-CoA kinase"/>
    <property type="match status" value="1"/>
</dbReference>
<evidence type="ECO:0000256" key="5">
    <source>
        <dbReference type="ARBA" id="ARBA00022777"/>
    </source>
</evidence>
<keyword evidence="7 8" id="KW-0173">Coenzyme A biosynthesis</keyword>
<comment type="catalytic activity">
    <reaction evidence="8">
        <text>3'-dephospho-CoA + ATP = ADP + CoA + H(+)</text>
        <dbReference type="Rhea" id="RHEA:18245"/>
        <dbReference type="ChEBI" id="CHEBI:15378"/>
        <dbReference type="ChEBI" id="CHEBI:30616"/>
        <dbReference type="ChEBI" id="CHEBI:57287"/>
        <dbReference type="ChEBI" id="CHEBI:57328"/>
        <dbReference type="ChEBI" id="CHEBI:456216"/>
        <dbReference type="EC" id="2.7.1.24"/>
    </reaction>
</comment>
<dbReference type="GO" id="GO:0015937">
    <property type="term" value="P:coenzyme A biosynthetic process"/>
    <property type="evidence" value="ECO:0007669"/>
    <property type="project" value="UniProtKB-UniRule"/>
</dbReference>
<dbReference type="SUPFAM" id="SSF52540">
    <property type="entry name" value="P-loop containing nucleoside triphosphate hydrolases"/>
    <property type="match status" value="1"/>
</dbReference>
<comment type="subcellular location">
    <subcellularLocation>
        <location evidence="8">Cytoplasm</location>
    </subcellularLocation>
</comment>
<keyword evidence="3 8" id="KW-0808">Transferase</keyword>
<dbReference type="EMBL" id="AP025628">
    <property type="protein sequence ID" value="BDG61015.1"/>
    <property type="molecule type" value="Genomic_DNA"/>
</dbReference>
<evidence type="ECO:0000256" key="4">
    <source>
        <dbReference type="ARBA" id="ARBA00022741"/>
    </source>
</evidence>
<name>A0AA35CP47_9FIRM</name>
<comment type="pathway">
    <text evidence="8">Cofactor biosynthesis; coenzyme A biosynthesis; CoA from (R)-pantothenate: step 5/5.</text>
</comment>
<dbReference type="GO" id="GO:0004140">
    <property type="term" value="F:dephospho-CoA kinase activity"/>
    <property type="evidence" value="ECO:0007669"/>
    <property type="project" value="UniProtKB-UniRule"/>
</dbReference>
<dbReference type="Pfam" id="PF01121">
    <property type="entry name" value="CoaE"/>
    <property type="match status" value="1"/>
</dbReference>
<dbReference type="AlphaFoldDB" id="A0AA35CP47"/>
<sequence length="214" mass="22757">MASKGPGKVLRIGLTGGIASGKSTVVAILRELGAAVVDADRIVHAVEARGGEAYGPIVAAFGPGVVGPDGELDRAALARRVFSDPEARRRLEAIVHPIVRRRMAEEVEAAARAGARAVVLDIPLLFETGYQAHVDQVWVVYVDPPTQLRRLVARDGLDEAEARRRIDAQMPLEEKRRLADVVIDNRGDPAATRAQVEAAWRAVLAAAGGGEAGR</sequence>
<keyword evidence="6 8" id="KW-0067">ATP-binding</keyword>
<dbReference type="RefSeq" id="WP_264841696.1">
    <property type="nucleotide sequence ID" value="NZ_AP025628.1"/>
</dbReference>
<evidence type="ECO:0000256" key="7">
    <source>
        <dbReference type="ARBA" id="ARBA00022993"/>
    </source>
</evidence>
<evidence type="ECO:0000256" key="1">
    <source>
        <dbReference type="ARBA" id="ARBA00009018"/>
    </source>
</evidence>
<dbReference type="GO" id="GO:0005524">
    <property type="term" value="F:ATP binding"/>
    <property type="evidence" value="ECO:0007669"/>
    <property type="project" value="UniProtKB-UniRule"/>
</dbReference>
<reference evidence="10" key="1">
    <citation type="submission" date="2022-03" db="EMBL/GenBank/DDBJ databases">
        <title>Complete genome sequence of Caldinitratiruptor microaerophilus.</title>
        <authorList>
            <person name="Mukaiyama R."/>
            <person name="Nishiyama T."/>
            <person name="Ueda K."/>
        </authorList>
    </citation>
    <scope>NUCLEOTIDE SEQUENCE</scope>
    <source>
        <strain evidence="10">JCM 16183</strain>
    </source>
</reference>
<evidence type="ECO:0000313" key="10">
    <source>
        <dbReference type="EMBL" id="BDG61015.1"/>
    </source>
</evidence>
<dbReference type="HAMAP" id="MF_00376">
    <property type="entry name" value="Dephospho_CoA_kinase"/>
    <property type="match status" value="1"/>
</dbReference>
<proteinExistence type="inferred from homology"/>
<keyword evidence="4 8" id="KW-0547">Nucleotide-binding</keyword>
<keyword evidence="11" id="KW-1185">Reference proteome</keyword>
<dbReference type="InterPro" id="IPR027417">
    <property type="entry name" value="P-loop_NTPase"/>
</dbReference>
<evidence type="ECO:0000256" key="9">
    <source>
        <dbReference type="NCBIfam" id="TIGR00152"/>
    </source>
</evidence>
<organism evidence="10 11">
    <name type="scientific">Caldinitratiruptor microaerophilus</name>
    <dbReference type="NCBI Taxonomy" id="671077"/>
    <lineage>
        <taxon>Bacteria</taxon>
        <taxon>Bacillati</taxon>
        <taxon>Bacillota</taxon>
        <taxon>Clostridia</taxon>
        <taxon>Eubacteriales</taxon>
        <taxon>Symbiobacteriaceae</taxon>
        <taxon>Caldinitratiruptor</taxon>
    </lineage>
</organism>
<dbReference type="GO" id="GO:0005737">
    <property type="term" value="C:cytoplasm"/>
    <property type="evidence" value="ECO:0007669"/>
    <property type="project" value="UniProtKB-SubCell"/>
</dbReference>
<evidence type="ECO:0000256" key="6">
    <source>
        <dbReference type="ARBA" id="ARBA00022840"/>
    </source>
</evidence>
<protein>
    <recommendedName>
        <fullName evidence="8 9">Dephospho-CoA kinase</fullName>
        <ecNumber evidence="8 9">2.7.1.24</ecNumber>
    </recommendedName>
    <alternativeName>
        <fullName evidence="8">Dephosphocoenzyme A kinase</fullName>
    </alternativeName>
</protein>